<proteinExistence type="predicted"/>
<dbReference type="InterPro" id="IPR018825">
    <property type="entry name" value="DUF2427"/>
</dbReference>
<evidence type="ECO:0008006" key="8">
    <source>
        <dbReference type="Google" id="ProtNLM"/>
    </source>
</evidence>
<feature type="signal peptide" evidence="3">
    <location>
        <begin position="1"/>
        <end position="41"/>
    </location>
</feature>
<dbReference type="PANTHER" id="PTHR31685">
    <property type="entry name" value="INTEGRAL MEMBRANE PROTEIN (AFU_ORTHOLOGUE AFUA_6G12730)-RELATED"/>
    <property type="match status" value="1"/>
</dbReference>
<evidence type="ECO:0000313" key="6">
    <source>
        <dbReference type="EMBL" id="RKU44036.1"/>
    </source>
</evidence>
<evidence type="ECO:0000259" key="4">
    <source>
        <dbReference type="Pfam" id="PF10348"/>
    </source>
</evidence>
<feature type="transmembrane region" description="Helical" evidence="2">
    <location>
        <begin position="359"/>
        <end position="378"/>
    </location>
</feature>
<comment type="caution">
    <text evidence="6">The sequence shown here is derived from an EMBL/GenBank/DDBJ whole genome shotgun (WGS) entry which is preliminary data.</text>
</comment>
<dbReference type="EMBL" id="QVQW01000035">
    <property type="protein sequence ID" value="RKU44036.1"/>
    <property type="molecule type" value="Genomic_DNA"/>
</dbReference>
<keyword evidence="3" id="KW-0732">Signal</keyword>
<dbReference type="PANTHER" id="PTHR31685:SF2">
    <property type="entry name" value="PROTEIN YTP1"/>
    <property type="match status" value="1"/>
</dbReference>
<feature type="transmembrane region" description="Helical" evidence="2">
    <location>
        <begin position="171"/>
        <end position="191"/>
    </location>
</feature>
<feature type="transmembrane region" description="Helical" evidence="2">
    <location>
        <begin position="326"/>
        <end position="347"/>
    </location>
</feature>
<keyword evidence="2" id="KW-0812">Transmembrane</keyword>
<evidence type="ECO:0000259" key="5">
    <source>
        <dbReference type="Pfam" id="PF10355"/>
    </source>
</evidence>
<dbReference type="Pfam" id="PF10355">
    <property type="entry name" value="Ytp1"/>
    <property type="match status" value="1"/>
</dbReference>
<protein>
    <recommendedName>
        <fullName evidence="8">Protein YTP1-like C-terminal domain-containing protein</fullName>
    </recommendedName>
</protein>
<evidence type="ECO:0000256" key="3">
    <source>
        <dbReference type="SAM" id="SignalP"/>
    </source>
</evidence>
<keyword evidence="2" id="KW-1133">Transmembrane helix</keyword>
<feature type="domain" description="DUF2427" evidence="4">
    <location>
        <begin position="48"/>
        <end position="149"/>
    </location>
</feature>
<dbReference type="Proteomes" id="UP000275385">
    <property type="component" value="Unassembled WGS sequence"/>
</dbReference>
<dbReference type="STRING" id="177199.A0A420Y811"/>
<feature type="transmembrane region" description="Helical" evidence="2">
    <location>
        <begin position="203"/>
        <end position="224"/>
    </location>
</feature>
<dbReference type="OrthoDB" id="4137487at2759"/>
<dbReference type="Pfam" id="PF10348">
    <property type="entry name" value="DUF2427"/>
    <property type="match status" value="1"/>
</dbReference>
<feature type="transmembrane region" description="Helical" evidence="2">
    <location>
        <begin position="94"/>
        <end position="111"/>
    </location>
</feature>
<gene>
    <name evidence="6" type="ORF">DL546_005203</name>
</gene>
<feature type="transmembrane region" description="Helical" evidence="2">
    <location>
        <begin position="65"/>
        <end position="87"/>
    </location>
</feature>
<dbReference type="AlphaFoldDB" id="A0A420Y811"/>
<feature type="transmembrane region" description="Helical" evidence="2">
    <location>
        <begin position="398"/>
        <end position="420"/>
    </location>
</feature>
<keyword evidence="7" id="KW-1185">Reference proteome</keyword>
<organism evidence="6 7">
    <name type="scientific">Coniochaeta pulveracea</name>
    <dbReference type="NCBI Taxonomy" id="177199"/>
    <lineage>
        <taxon>Eukaryota</taxon>
        <taxon>Fungi</taxon>
        <taxon>Dikarya</taxon>
        <taxon>Ascomycota</taxon>
        <taxon>Pezizomycotina</taxon>
        <taxon>Sordariomycetes</taxon>
        <taxon>Sordariomycetidae</taxon>
        <taxon>Coniochaetales</taxon>
        <taxon>Coniochaetaceae</taxon>
        <taxon>Coniochaeta</taxon>
    </lineage>
</organism>
<accession>A0A420Y811</accession>
<feature type="region of interest" description="Disordered" evidence="1">
    <location>
        <begin position="458"/>
        <end position="502"/>
    </location>
</feature>
<feature type="transmembrane region" description="Helical" evidence="2">
    <location>
        <begin position="297"/>
        <end position="314"/>
    </location>
</feature>
<sequence length="502" mass="55887">MLQHHSVALADSRKMASMISSPMSRTALLVLAAALVPTALGHDHGTDHIEEGETVSKDPIDTILWIHIFIQMLAFGVLFPIGMVLGILKNRWHVPLQVFTTIVSILGYFLGHMHKGRQFNPHNVHSKFANTVYFMMFGQVALGAYLKLHLEKGIHGRVRPVIRLLHSINGKAFPIVSWTQMLFGGITALGFCQGDHLGQCLAHFIMGSAFIAYGILLTILLLVGQLWLRRTRRSQEFFDSAVIAAWGCVNTFTEHRWGTAWVRNDWQHTTMGVIWWAAGLAGVWLSRGRDGTPKRNFIPGFVLLMTGWAMSAHPQELMISAMTHKMFGYTLMAAGVTRIIEISFILNDKNSVTEHGYDTHSFQYIPVFLLYASGYLFMGATEEQMALVASVGIDHVAYILILYSLAFLTFLFVNLLVYLYDRNANSPTKAAPVSATGRVAFGSRGPENTQLRDAEEFELDGLMSEDDDEESATRRKLLKEDDDVDAGLGSPNTVGRNSDRVA</sequence>
<keyword evidence="2" id="KW-0472">Membrane</keyword>
<feature type="transmembrane region" description="Helical" evidence="2">
    <location>
        <begin position="131"/>
        <end position="150"/>
    </location>
</feature>
<name>A0A420Y811_9PEZI</name>
<evidence type="ECO:0000313" key="7">
    <source>
        <dbReference type="Proteomes" id="UP000275385"/>
    </source>
</evidence>
<reference evidence="6 7" key="1">
    <citation type="submission" date="2018-08" db="EMBL/GenBank/DDBJ databases">
        <title>Draft genome of the lignicolous fungus Coniochaeta pulveracea.</title>
        <authorList>
            <person name="Borstlap C.J."/>
            <person name="De Witt R.N."/>
            <person name="Botha A."/>
            <person name="Volschenk H."/>
        </authorList>
    </citation>
    <scope>NUCLEOTIDE SEQUENCE [LARGE SCALE GENOMIC DNA]</scope>
    <source>
        <strain evidence="6 7">CAB683</strain>
    </source>
</reference>
<dbReference type="CDD" id="cd08760">
    <property type="entry name" value="Cyt_b561_FRRS1_like"/>
    <property type="match status" value="1"/>
</dbReference>
<feature type="compositionally biased region" description="Acidic residues" evidence="1">
    <location>
        <begin position="458"/>
        <end position="470"/>
    </location>
</feature>
<evidence type="ECO:0000256" key="2">
    <source>
        <dbReference type="SAM" id="Phobius"/>
    </source>
</evidence>
<evidence type="ECO:0000256" key="1">
    <source>
        <dbReference type="SAM" id="MobiDB-lite"/>
    </source>
</evidence>
<feature type="domain" description="Protein YTP1-like C-terminal" evidence="5">
    <location>
        <begin position="177"/>
        <end position="420"/>
    </location>
</feature>
<dbReference type="InterPro" id="IPR018827">
    <property type="entry name" value="YTP1_C"/>
</dbReference>
<feature type="chain" id="PRO_5019496255" description="Protein YTP1-like C-terminal domain-containing protein" evidence="3">
    <location>
        <begin position="42"/>
        <end position="502"/>
    </location>
</feature>